<organism evidence="1 2">
    <name type="scientific">Puma concolor</name>
    <name type="common">Mountain lion</name>
    <name type="synonym">Felis concolor</name>
    <dbReference type="NCBI Taxonomy" id="9696"/>
    <lineage>
        <taxon>Eukaryota</taxon>
        <taxon>Metazoa</taxon>
        <taxon>Chordata</taxon>
        <taxon>Craniata</taxon>
        <taxon>Vertebrata</taxon>
        <taxon>Euteleostomi</taxon>
        <taxon>Mammalia</taxon>
        <taxon>Eutheria</taxon>
        <taxon>Laurasiatheria</taxon>
        <taxon>Carnivora</taxon>
        <taxon>Feliformia</taxon>
        <taxon>Felidae</taxon>
        <taxon>Felinae</taxon>
        <taxon>Puma</taxon>
    </lineage>
</organism>
<dbReference type="AlphaFoldDB" id="A0A6P6HD03"/>
<protein>
    <submittedName>
        <fullName evidence="2">Ciliary-associated calcium-binding coiled-coil protein 1</fullName>
    </submittedName>
</protein>
<keyword evidence="1" id="KW-1185">Reference proteome</keyword>
<dbReference type="RefSeq" id="XP_025773645.1">
    <property type="nucleotide sequence ID" value="XM_025917860.1"/>
</dbReference>
<sequence>MRNDAYHVPEGSQASSGGNLRLEALFCFTVFSIELAVDWLCSPRFIFETRITSVMVFGDGAFAKDCGNIMGRSSPARSTEGSPEAGEGASVVRRLRRCWPFTYKYQRDAEFQEHEKILSPDFLSAAQITEMLTEDINGVQQKLKKFLNFKNLQTCLKEAILLDYYVSGFLWARGMDFSVTQYSKFMTLLDMLLHNLRTLHMSLEDSIKWLGEVMAEIGPPHSQKNEEWSFFNIKQANAIIDYLKISLFQHYKLYEFLFYATREEIVIGTEQMIEVVKPSGGLLPDPLEEGISFDIYSTFIEPPPTLDAEVKGLDQEQVPEEFQSEANISDADPLVGFTIEDIKSVLGQVTDDILIGIQTEINEKLQIQEEAFNARIEKLKKA</sequence>
<dbReference type="Pfam" id="PF14769">
    <property type="entry name" value="CLAMP"/>
    <property type="match status" value="1"/>
</dbReference>
<name>A0A6P6HD03_PUMCO</name>
<dbReference type="KEGG" id="pcoo:112854407"/>
<proteinExistence type="predicted"/>
<gene>
    <name evidence="2" type="primary">CABCOCO1</name>
</gene>
<evidence type="ECO:0000313" key="2">
    <source>
        <dbReference type="RefSeq" id="XP_025773645.1"/>
    </source>
</evidence>
<accession>A0A6P6HD03</accession>
<dbReference type="PANTHER" id="PTHR28457">
    <property type="entry name" value="COILED-COIL DOMAIN-CONTAINING PROTEIN 189"/>
    <property type="match status" value="1"/>
</dbReference>
<dbReference type="PANTHER" id="PTHR28457:SF3">
    <property type="entry name" value="CILIARY-ASSOCIATED CALCIUM-BINDING COILED-COIL PROTEIN 1"/>
    <property type="match status" value="1"/>
</dbReference>
<dbReference type="CTD" id="219621"/>
<reference evidence="2" key="1">
    <citation type="submission" date="2025-08" db="UniProtKB">
        <authorList>
            <consortium name="RefSeq"/>
        </authorList>
    </citation>
    <scope>IDENTIFICATION</scope>
    <source>
        <tissue evidence="2">Blood</tissue>
    </source>
</reference>
<dbReference type="Proteomes" id="UP000515131">
    <property type="component" value="Unplaced"/>
</dbReference>
<dbReference type="GeneID" id="112854407"/>
<dbReference type="InterPro" id="IPR032727">
    <property type="entry name" value="CLAMP"/>
</dbReference>
<evidence type="ECO:0000313" key="1">
    <source>
        <dbReference type="Proteomes" id="UP000515131"/>
    </source>
</evidence>